<dbReference type="VEuPathDB" id="PlasmoDB:PVPCR_1400290"/>
<dbReference type="Proteomes" id="UP000515697">
    <property type="component" value="Chromosome PVSEL_14"/>
</dbReference>
<organism evidence="2 3">
    <name type="scientific">Plasmodium vinckei</name>
    <dbReference type="NCBI Taxonomy" id="5860"/>
    <lineage>
        <taxon>Eukaryota</taxon>
        <taxon>Sar</taxon>
        <taxon>Alveolata</taxon>
        <taxon>Apicomplexa</taxon>
        <taxon>Aconoidasida</taxon>
        <taxon>Haemosporida</taxon>
        <taxon>Plasmodiidae</taxon>
        <taxon>Plasmodium</taxon>
        <taxon>Plasmodium (Vinckeia)</taxon>
    </lineage>
</organism>
<dbReference type="VEuPathDB" id="PlasmoDB:PVLDE_0700300"/>
<feature type="signal peptide" evidence="1">
    <location>
        <begin position="1"/>
        <end position="25"/>
    </location>
</feature>
<protein>
    <submittedName>
        <fullName evidence="2">Fam-a protein</fullName>
    </submittedName>
</protein>
<evidence type="ECO:0000256" key="1">
    <source>
        <dbReference type="SAM" id="SignalP"/>
    </source>
</evidence>
<dbReference type="AlphaFoldDB" id="A0A6V7TD12"/>
<feature type="chain" id="PRO_5028138528" evidence="1">
    <location>
        <begin position="26"/>
        <end position="262"/>
    </location>
</feature>
<dbReference type="EMBL" id="LR865435">
    <property type="protein sequence ID" value="CAD2112549.1"/>
    <property type="molecule type" value="Genomic_DNA"/>
</dbReference>
<reference evidence="2 3" key="1">
    <citation type="submission" date="2020-08" db="EMBL/GenBank/DDBJ databases">
        <authorList>
            <person name="Ramaprasad A."/>
        </authorList>
    </citation>
    <scope>NUCLEOTIDE SEQUENCE [LARGE SCALE GENOMIC DNA]</scope>
</reference>
<dbReference type="VEuPathDB" id="PlasmoDB:PVSEL_1400210"/>
<dbReference type="VEuPathDB" id="PlasmoDB:PVVCY_1100190"/>
<sequence>MNKFYIQIFFFLLTIFLFVNDKTLATEPAPEENTTPESTNRYATSEEIYEQNKHLLCTNPEETINAGNLMNEAVKHLEYHAKCKNGYELCGNVFINSTLYYKKKRQNHTDILKVNFKIYPSNQYNDIINRLWDPNGPNFFNRGTAQIGRVYNPNLVMIHQRYKKNCMFRQKYFYALATMVQISKDKTIIVMTSANINDHNPSDKEYKNTIIESANLFKTDIDSDDDIRNGKLKKVFVNIAGYLIEKRGSYIDITYLESVSDI</sequence>
<dbReference type="SUPFAM" id="SSF55961">
    <property type="entry name" value="Bet v1-like"/>
    <property type="match status" value="1"/>
</dbReference>
<proteinExistence type="predicted"/>
<dbReference type="VEuPathDB" id="PlasmoDB:PVBDA_1400250"/>
<evidence type="ECO:0000313" key="3">
    <source>
        <dbReference type="Proteomes" id="UP000515697"/>
    </source>
</evidence>
<dbReference type="NCBIfam" id="TIGR01599">
    <property type="entry name" value="PYST-A"/>
    <property type="match status" value="1"/>
</dbReference>
<evidence type="ECO:0000313" key="2">
    <source>
        <dbReference type="EMBL" id="CAD2112549.1"/>
    </source>
</evidence>
<accession>A0A6V7TD12</accession>
<gene>
    <name evidence="2" type="ORF">PVSEL_1400210</name>
</gene>
<keyword evidence="1" id="KW-0732">Signal</keyword>
<dbReference type="InterPro" id="IPR006486">
    <property type="entry name" value="PYST_A"/>
</dbReference>
<name>A0A6V7TD12_PLAVN</name>